<evidence type="ECO:0000313" key="5">
    <source>
        <dbReference type="Proteomes" id="UP000006875"/>
    </source>
</evidence>
<evidence type="ECO:0000313" key="4">
    <source>
        <dbReference type="EMBL" id="ADO82127.1"/>
    </source>
</evidence>
<organism evidence="4 5">
    <name type="scientific">Ilyobacter polytropus (strain ATCC 51220 / DSM 2926 / LMG 16218 / CuHBu1)</name>
    <dbReference type="NCBI Taxonomy" id="572544"/>
    <lineage>
        <taxon>Bacteria</taxon>
        <taxon>Fusobacteriati</taxon>
        <taxon>Fusobacteriota</taxon>
        <taxon>Fusobacteriia</taxon>
        <taxon>Fusobacteriales</taxon>
        <taxon>Fusobacteriaceae</taxon>
        <taxon>Ilyobacter</taxon>
    </lineage>
</organism>
<dbReference type="PROSITE" id="PS51257">
    <property type="entry name" value="PROKAR_LIPOPROTEIN"/>
    <property type="match status" value="1"/>
</dbReference>
<dbReference type="GO" id="GO:0015276">
    <property type="term" value="F:ligand-gated monoatomic ion channel activity"/>
    <property type="evidence" value="ECO:0007669"/>
    <property type="project" value="InterPro"/>
</dbReference>
<dbReference type="PANTHER" id="PTHR35936:SF17">
    <property type="entry name" value="ARGININE-BINDING EXTRACELLULAR PROTEIN ARTP"/>
    <property type="match status" value="1"/>
</dbReference>
<reference evidence="4 5" key="1">
    <citation type="journal article" date="2010" name="Stand. Genomic Sci.">
        <title>Complete genome sequence of Ilyobacter polytropus type strain (CuHbu1).</title>
        <authorList>
            <person name="Sikorski J."/>
            <person name="Chertkov O."/>
            <person name="Lapidus A."/>
            <person name="Nolan M."/>
            <person name="Lucas S."/>
            <person name="Del Rio T.G."/>
            <person name="Tice H."/>
            <person name="Cheng J.F."/>
            <person name="Tapia R."/>
            <person name="Han C."/>
            <person name="Goodwin L."/>
            <person name="Pitluck S."/>
            <person name="Liolios K."/>
            <person name="Ivanova N."/>
            <person name="Mavromatis K."/>
            <person name="Mikhailova N."/>
            <person name="Pati A."/>
            <person name="Chen A."/>
            <person name="Palaniappan K."/>
            <person name="Land M."/>
            <person name="Hauser L."/>
            <person name="Chang Y.J."/>
            <person name="Jeffries C.D."/>
            <person name="Brambilla E."/>
            <person name="Yasawong M."/>
            <person name="Rohde M."/>
            <person name="Pukall R."/>
            <person name="Spring S."/>
            <person name="Goker M."/>
            <person name="Woyke T."/>
            <person name="Bristow J."/>
            <person name="Eisen J.A."/>
            <person name="Markowitz V."/>
            <person name="Hugenholtz P."/>
            <person name="Kyrpides N.C."/>
            <person name="Klenk H.P."/>
        </authorList>
    </citation>
    <scope>NUCLEOTIDE SEQUENCE [LARGE SCALE GENOMIC DNA]</scope>
    <source>
        <strain evidence="5">ATCC 51220 / DSM 2926 / LMG 16218 / CuHBu1</strain>
    </source>
</reference>
<gene>
    <name evidence="4" type="ordered locus">Ilyop_0338</name>
</gene>
<evidence type="ECO:0000256" key="1">
    <source>
        <dbReference type="ARBA" id="ARBA00022729"/>
    </source>
</evidence>
<name>E3HAX8_ILYPC</name>
<dbReference type="RefSeq" id="WP_013386797.1">
    <property type="nucleotide sequence ID" value="NC_014632.1"/>
</dbReference>
<keyword evidence="1" id="KW-0732">Signal</keyword>
<dbReference type="Pfam" id="PF00497">
    <property type="entry name" value="SBP_bac_3"/>
    <property type="match status" value="1"/>
</dbReference>
<dbReference type="SMART" id="SM00062">
    <property type="entry name" value="PBPb"/>
    <property type="match status" value="1"/>
</dbReference>
<evidence type="ECO:0000259" key="3">
    <source>
        <dbReference type="SMART" id="SM00079"/>
    </source>
</evidence>
<dbReference type="KEGG" id="ipo:Ilyop_0338"/>
<dbReference type="CDD" id="cd13624">
    <property type="entry name" value="PBP2_Arg_Lys_His"/>
    <property type="match status" value="1"/>
</dbReference>
<evidence type="ECO:0000259" key="2">
    <source>
        <dbReference type="SMART" id="SM00062"/>
    </source>
</evidence>
<dbReference type="Proteomes" id="UP000006875">
    <property type="component" value="Chromosome"/>
</dbReference>
<feature type="domain" description="Ionotropic glutamate receptor C-terminal" evidence="3">
    <location>
        <begin position="31"/>
        <end position="248"/>
    </location>
</feature>
<dbReference type="PANTHER" id="PTHR35936">
    <property type="entry name" value="MEMBRANE-BOUND LYTIC MUREIN TRANSGLYCOSYLASE F"/>
    <property type="match status" value="1"/>
</dbReference>
<dbReference type="EMBL" id="CP002281">
    <property type="protein sequence ID" value="ADO82127.1"/>
    <property type="molecule type" value="Genomic_DNA"/>
</dbReference>
<dbReference type="InterPro" id="IPR001638">
    <property type="entry name" value="Solute-binding_3/MltF_N"/>
</dbReference>
<dbReference type="HOGENOM" id="CLU_019602_18_2_0"/>
<dbReference type="SUPFAM" id="SSF53850">
    <property type="entry name" value="Periplasmic binding protein-like II"/>
    <property type="match status" value="1"/>
</dbReference>
<accession>E3HAX8</accession>
<dbReference type="GO" id="GO:0016020">
    <property type="term" value="C:membrane"/>
    <property type="evidence" value="ECO:0007669"/>
    <property type="project" value="InterPro"/>
</dbReference>
<dbReference type="eggNOG" id="COG0834">
    <property type="taxonomic scope" value="Bacteria"/>
</dbReference>
<dbReference type="SMART" id="SM00079">
    <property type="entry name" value="PBPe"/>
    <property type="match status" value="1"/>
</dbReference>
<sequence>MRKMMLIVSLLMLVVLGGCGKKETAQEEKKVLFVGTNAEFKPFEYLEDGKIVGFDAELMEKILENLGYEMEWKNMSFDGLIPALQSEKIDLIIAGMTPTEERKKAVDFSDSYLTTKQSFVIIEKNNELKTMDDLKNKKLGAQLGTAQETIARGIEGAKITPYTSITAAILDLKSEKLDAVVLENLVALPYIKNNEGLKKIDMEELPKADVAIAINKGNEELLEKINKELQNLKENGFYDEIFNKYFVDTQN</sequence>
<keyword evidence="5" id="KW-1185">Reference proteome</keyword>
<protein>
    <submittedName>
        <fullName evidence="4">Extracellular solute-binding protein family 3</fullName>
    </submittedName>
</protein>
<proteinExistence type="predicted"/>
<dbReference type="OrthoDB" id="81666at2"/>
<dbReference type="InterPro" id="IPR001320">
    <property type="entry name" value="Iontro_rcpt_C"/>
</dbReference>
<feature type="domain" description="Solute-binding protein family 3/N-terminal" evidence="2">
    <location>
        <begin position="31"/>
        <end position="248"/>
    </location>
</feature>
<dbReference type="STRING" id="572544.Ilyop_0338"/>
<dbReference type="AlphaFoldDB" id="E3HAX8"/>
<dbReference type="Gene3D" id="3.40.190.10">
    <property type="entry name" value="Periplasmic binding protein-like II"/>
    <property type="match status" value="2"/>
</dbReference>